<dbReference type="Proteomes" id="UP000683360">
    <property type="component" value="Unassembled WGS sequence"/>
</dbReference>
<dbReference type="EMBL" id="CAJPWZ010002923">
    <property type="protein sequence ID" value="CAG2248148.1"/>
    <property type="molecule type" value="Genomic_DNA"/>
</dbReference>
<organism evidence="2 3">
    <name type="scientific">Mytilus edulis</name>
    <name type="common">Blue mussel</name>
    <dbReference type="NCBI Taxonomy" id="6550"/>
    <lineage>
        <taxon>Eukaryota</taxon>
        <taxon>Metazoa</taxon>
        <taxon>Spiralia</taxon>
        <taxon>Lophotrochozoa</taxon>
        <taxon>Mollusca</taxon>
        <taxon>Bivalvia</taxon>
        <taxon>Autobranchia</taxon>
        <taxon>Pteriomorphia</taxon>
        <taxon>Mytilida</taxon>
        <taxon>Mytiloidea</taxon>
        <taxon>Mytilidae</taxon>
        <taxon>Mytilinae</taxon>
        <taxon>Mytilus</taxon>
    </lineage>
</organism>
<evidence type="ECO:0000256" key="1">
    <source>
        <dbReference type="SAM" id="MobiDB-lite"/>
    </source>
</evidence>
<comment type="caution">
    <text evidence="2">The sequence shown here is derived from an EMBL/GenBank/DDBJ whole genome shotgun (WGS) entry which is preliminary data.</text>
</comment>
<dbReference type="OrthoDB" id="10511223at2759"/>
<accession>A0A8S3V0A8</accession>
<gene>
    <name evidence="2" type="ORF">MEDL_60013</name>
</gene>
<feature type="region of interest" description="Disordered" evidence="1">
    <location>
        <begin position="1"/>
        <end position="48"/>
    </location>
</feature>
<name>A0A8S3V0A8_MYTED</name>
<proteinExistence type="predicted"/>
<reference evidence="2" key="1">
    <citation type="submission" date="2021-03" db="EMBL/GenBank/DDBJ databases">
        <authorList>
            <person name="Bekaert M."/>
        </authorList>
    </citation>
    <scope>NUCLEOTIDE SEQUENCE</scope>
</reference>
<feature type="compositionally biased region" description="Polar residues" evidence="1">
    <location>
        <begin position="38"/>
        <end position="48"/>
    </location>
</feature>
<dbReference type="AlphaFoldDB" id="A0A8S3V0A8"/>
<evidence type="ECO:0000313" key="3">
    <source>
        <dbReference type="Proteomes" id="UP000683360"/>
    </source>
</evidence>
<sequence>MPIARDRLLPPVEPADRRRSRRLLGLGVPKKYRESEQTTRASCNGGTNRQDAEQQILDQQPVPIEQQRVKKKGCEISCTERWNNLHRRNPLDFKRWKKILCPFVVENNCTYPLRITLIDISDNFVPYKQNDLWTSNSMYGSYFFMLILSNVHLNIKKYERENKEIEYFLHDPSTHAVQWNQKLRNISSPYLSMFKKDSKYRSETVRKQSTIFSIRHFLEDQEILIRPLVFQLFGANKSDTFPPMVFSELLTFVTAIDFKTGCYEFSNISPLQENLSIEQTFSGQRLMSVMTV</sequence>
<protein>
    <submittedName>
        <fullName evidence="2">Uncharacterized protein</fullName>
    </submittedName>
</protein>
<evidence type="ECO:0000313" key="2">
    <source>
        <dbReference type="EMBL" id="CAG2248148.1"/>
    </source>
</evidence>
<keyword evidence="3" id="KW-1185">Reference proteome</keyword>